<keyword evidence="2" id="KW-1185">Reference proteome</keyword>
<dbReference type="InterPro" id="IPR010985">
    <property type="entry name" value="Ribbon_hlx_hlx"/>
</dbReference>
<name>A0A8E7AZJ5_9EURY</name>
<proteinExistence type="predicted"/>
<sequence length="166" mass="18863">MKKSYNFTLIQSINEQLDQYADEHDMTRSAVIEAALKEFFIDGKNIQNFNITDLTQRMKDLEEKVASLTPTMIITEAHQPPIEPEPIISIEEDHIPNSDPLLNPDEWYRQKDVVEMLPSSMKLNTRKAKVSKAVSQGEMVTNGKKGGECLIKGSSVSIWLKKTIQQ</sequence>
<protein>
    <submittedName>
        <fullName evidence="1">Uncharacterized protein</fullName>
    </submittedName>
</protein>
<evidence type="ECO:0000313" key="2">
    <source>
        <dbReference type="Proteomes" id="UP000680656"/>
    </source>
</evidence>
<reference evidence="1 2" key="1">
    <citation type="submission" date="2021-05" db="EMBL/GenBank/DDBJ databases">
        <title>A novel Methanospirillum isolate from a pyrite-forming mixed culture.</title>
        <authorList>
            <person name="Bunk B."/>
            <person name="Sproer C."/>
            <person name="Spring S."/>
            <person name="Pester M."/>
        </authorList>
    </citation>
    <scope>NUCLEOTIDE SEQUENCE [LARGE SCALE GENOMIC DNA]</scope>
    <source>
        <strain evidence="1 2">J.3.6.1-F.2.7.3</strain>
    </source>
</reference>
<organism evidence="1 2">
    <name type="scientific">Methanospirillum purgamenti</name>
    <dbReference type="NCBI Taxonomy" id="2834276"/>
    <lineage>
        <taxon>Archaea</taxon>
        <taxon>Methanobacteriati</taxon>
        <taxon>Methanobacteriota</taxon>
        <taxon>Stenosarchaea group</taxon>
        <taxon>Methanomicrobia</taxon>
        <taxon>Methanomicrobiales</taxon>
        <taxon>Methanospirillaceae</taxon>
        <taxon>Methanospirillum</taxon>
    </lineage>
</organism>
<dbReference type="GeneID" id="65097955"/>
<dbReference type="RefSeq" id="WP_214418906.1">
    <property type="nucleotide sequence ID" value="NZ_CP075546.1"/>
</dbReference>
<dbReference type="Proteomes" id="UP000680656">
    <property type="component" value="Chromosome"/>
</dbReference>
<dbReference type="KEGG" id="mrtj:KHC33_12185"/>
<dbReference type="AlphaFoldDB" id="A0A8E7AZJ5"/>
<accession>A0A8E7AZJ5</accession>
<dbReference type="GO" id="GO:0006355">
    <property type="term" value="P:regulation of DNA-templated transcription"/>
    <property type="evidence" value="ECO:0007669"/>
    <property type="project" value="InterPro"/>
</dbReference>
<evidence type="ECO:0000313" key="1">
    <source>
        <dbReference type="EMBL" id="QVV88089.1"/>
    </source>
</evidence>
<dbReference type="EMBL" id="CP075546">
    <property type="protein sequence ID" value="QVV88089.1"/>
    <property type="molecule type" value="Genomic_DNA"/>
</dbReference>
<gene>
    <name evidence="1" type="ORF">KHC33_12185</name>
</gene>
<dbReference type="SUPFAM" id="SSF47598">
    <property type="entry name" value="Ribbon-helix-helix"/>
    <property type="match status" value="1"/>
</dbReference>